<evidence type="ECO:0008006" key="4">
    <source>
        <dbReference type="Google" id="ProtNLM"/>
    </source>
</evidence>
<sequence>MEDWMPDEHDIDVLLNIDHEITSRHDPTVHDAPIGRASVASSTTLSPQKRGLPREDVASGDDSSDGEENLELALEQSQHDADVVKRLRHRLISRRSRLKKKRELVDLARTMHTLERQYHALQSSFPSLGHTELILARYRHHPSSDPALVKQIAYRRLLQQADHLRSENITLQHAIAKHKTFASSVQASISSTEAWTLEHIHAMTVCDFVSFRPLTTDQFQAKLCHMLQDMASFNVPNATTAHANVVDGWTDRRQVIGSRVNMVATKSFPANVADSVMERTWAMLTSASLLKQVLPFLRKLDVLQTLTGPQDRHQQAVVVRRHFEFAHDDPTKRRRRRVVHYTTLLLVWQKLEGGGHVLTSRTIDVPITDHAFGVGETWVNECFQYVQHMWLLYSIYIWMAIL</sequence>
<evidence type="ECO:0000313" key="2">
    <source>
        <dbReference type="EMBL" id="RHY38656.1"/>
    </source>
</evidence>
<dbReference type="Proteomes" id="UP000265716">
    <property type="component" value="Unassembled WGS sequence"/>
</dbReference>
<comment type="caution">
    <text evidence="2">The sequence shown here is derived from an EMBL/GenBank/DDBJ whole genome shotgun (WGS) entry which is preliminary data.</text>
</comment>
<reference evidence="2 3" key="1">
    <citation type="submission" date="2018-08" db="EMBL/GenBank/DDBJ databases">
        <title>Aphanomyces genome sequencing and annotation.</title>
        <authorList>
            <person name="Minardi D."/>
            <person name="Oidtmann B."/>
            <person name="Van Der Giezen M."/>
            <person name="Studholme D.J."/>
        </authorList>
    </citation>
    <scope>NUCLEOTIDE SEQUENCE [LARGE SCALE GENOMIC DNA]</scope>
    <source>
        <strain evidence="2 3">SA</strain>
    </source>
</reference>
<dbReference type="AlphaFoldDB" id="A0A397C7A0"/>
<protein>
    <recommendedName>
        <fullName evidence="4">BZIP domain-containing protein</fullName>
    </recommendedName>
</protein>
<name>A0A397C7A0_APHAT</name>
<feature type="region of interest" description="Disordered" evidence="1">
    <location>
        <begin position="25"/>
        <end position="69"/>
    </location>
</feature>
<dbReference type="VEuPathDB" id="FungiDB:H257_05603"/>
<dbReference type="CDD" id="cd14686">
    <property type="entry name" value="bZIP"/>
    <property type="match status" value="1"/>
</dbReference>
<evidence type="ECO:0000256" key="1">
    <source>
        <dbReference type="SAM" id="MobiDB-lite"/>
    </source>
</evidence>
<proteinExistence type="predicted"/>
<evidence type="ECO:0000313" key="3">
    <source>
        <dbReference type="Proteomes" id="UP000265716"/>
    </source>
</evidence>
<dbReference type="EMBL" id="QUTC01011457">
    <property type="protein sequence ID" value="RHY38656.1"/>
    <property type="molecule type" value="Genomic_DNA"/>
</dbReference>
<organism evidence="2 3">
    <name type="scientific">Aphanomyces astaci</name>
    <name type="common">Crayfish plague agent</name>
    <dbReference type="NCBI Taxonomy" id="112090"/>
    <lineage>
        <taxon>Eukaryota</taxon>
        <taxon>Sar</taxon>
        <taxon>Stramenopiles</taxon>
        <taxon>Oomycota</taxon>
        <taxon>Saprolegniomycetes</taxon>
        <taxon>Saprolegniales</taxon>
        <taxon>Verrucalvaceae</taxon>
        <taxon>Aphanomyces</taxon>
    </lineage>
</organism>
<feature type="compositionally biased region" description="Acidic residues" evidence="1">
    <location>
        <begin position="58"/>
        <end position="69"/>
    </location>
</feature>
<accession>A0A397C7A0</accession>
<gene>
    <name evidence="2" type="ORF">DYB38_014034</name>
</gene>